<dbReference type="EMBL" id="RBXN01000002">
    <property type="protein sequence ID" value="RKT59914.1"/>
    <property type="molecule type" value="Genomic_DNA"/>
</dbReference>
<keyword evidence="2" id="KW-1185">Reference proteome</keyword>
<protein>
    <recommendedName>
        <fullName evidence="3">Immunity protein 50 of polymorphic toxin system</fullName>
    </recommendedName>
</protein>
<comment type="caution">
    <text evidence="1">The sequence shown here is derived from an EMBL/GenBank/DDBJ whole genome shotgun (WGS) entry which is preliminary data.</text>
</comment>
<evidence type="ECO:0000313" key="2">
    <source>
        <dbReference type="Proteomes" id="UP000269493"/>
    </source>
</evidence>
<name>A0A495WFK4_9BACT</name>
<evidence type="ECO:0000313" key="1">
    <source>
        <dbReference type="EMBL" id="RKT59914.1"/>
    </source>
</evidence>
<dbReference type="Proteomes" id="UP000269493">
    <property type="component" value="Unassembled WGS sequence"/>
</dbReference>
<accession>A0A495WFK4</accession>
<gene>
    <name evidence="1" type="ORF">BC742_0841</name>
</gene>
<dbReference type="GeneID" id="92928392"/>
<evidence type="ECO:0008006" key="3">
    <source>
        <dbReference type="Google" id="ProtNLM"/>
    </source>
</evidence>
<organism evidence="1 2">
    <name type="scientific">Coprobacter fastidiosus NSB1 = JCM 33896</name>
    <dbReference type="NCBI Taxonomy" id="1349822"/>
    <lineage>
        <taxon>Bacteria</taxon>
        <taxon>Pseudomonadati</taxon>
        <taxon>Bacteroidota</taxon>
        <taxon>Bacteroidia</taxon>
        <taxon>Bacteroidales</taxon>
        <taxon>Barnesiellaceae</taxon>
        <taxon>Coprobacter</taxon>
    </lineage>
</organism>
<dbReference type="OrthoDB" id="9967220at2"/>
<dbReference type="AlphaFoldDB" id="A0A495WFK4"/>
<reference evidence="1 2" key="1">
    <citation type="submission" date="2018-10" db="EMBL/GenBank/DDBJ databases">
        <title>Genomic Encyclopedia of Archaeal and Bacterial Type Strains, Phase II (KMG-II): from individual species to whole genera.</title>
        <authorList>
            <person name="Goeker M."/>
        </authorList>
    </citation>
    <scope>NUCLEOTIDE SEQUENCE [LARGE SCALE GENOMIC DNA]</scope>
    <source>
        <strain evidence="1 2">NSB1</strain>
    </source>
</reference>
<sequence>MKKNVYKNEEVNDIILDECGIIGFSWINEELDFDIQIDWNGQSDLADDFDFMETKAHLVFHWITELKIMLDYKDQIKASSIESFSFKKNEYGYNININCNFDSIGYINFNCYDFYFEIIENI</sequence>
<dbReference type="RefSeq" id="WP_022601739.1">
    <property type="nucleotide sequence ID" value="NZ_KI440808.1"/>
</dbReference>
<proteinExistence type="predicted"/>